<dbReference type="EMBL" id="BMTF01000011">
    <property type="protein sequence ID" value="GGV87202.1"/>
    <property type="molecule type" value="Genomic_DNA"/>
</dbReference>
<dbReference type="InterPro" id="IPR024344">
    <property type="entry name" value="MDMPI_metal-binding"/>
</dbReference>
<dbReference type="InterPro" id="IPR017517">
    <property type="entry name" value="Maleyloyr_isom"/>
</dbReference>
<sequence length="209" mass="22598">MTDTDTITETSQGGIRELDRRAVLRSAEIAAQARDDQWDDPTPCGTWSLRRLLAHMTAQHLGFAAAAGGGPVDAAVWQEKPLEDPRRAYADSVDRVLEAFAADGVLDRTVVLPWIHPTMQFAAPRAIGFHLVDYVVHGWDVAASLGIPSAYDEDLVLAAAEVARKEVPAGPSRERPGASFRPAVEPAGPGSAEDRLLAFLGRDPRWSPK</sequence>
<dbReference type="Proteomes" id="UP000660675">
    <property type="component" value="Unassembled WGS sequence"/>
</dbReference>
<feature type="region of interest" description="Disordered" evidence="1">
    <location>
        <begin position="166"/>
        <end position="192"/>
    </location>
</feature>
<keyword evidence="4" id="KW-1185">Reference proteome</keyword>
<accession>A0ABQ2W1V8</accession>
<dbReference type="NCBIfam" id="TIGR03083">
    <property type="entry name" value="maleylpyruvate isomerase family mycothiol-dependent enzyme"/>
    <property type="match status" value="1"/>
</dbReference>
<proteinExistence type="predicted"/>
<evidence type="ECO:0000256" key="1">
    <source>
        <dbReference type="SAM" id="MobiDB-lite"/>
    </source>
</evidence>
<dbReference type="Pfam" id="PF11716">
    <property type="entry name" value="MDMPI_N"/>
    <property type="match status" value="1"/>
</dbReference>
<dbReference type="InterPro" id="IPR017520">
    <property type="entry name" value="CHP03086"/>
</dbReference>
<dbReference type="SUPFAM" id="SSF109854">
    <property type="entry name" value="DinB/YfiT-like putative metalloenzymes"/>
    <property type="match status" value="1"/>
</dbReference>
<evidence type="ECO:0000313" key="3">
    <source>
        <dbReference type="EMBL" id="GGV87202.1"/>
    </source>
</evidence>
<dbReference type="InterPro" id="IPR034660">
    <property type="entry name" value="DinB/YfiT-like"/>
</dbReference>
<dbReference type="RefSeq" id="WP_189544791.1">
    <property type="nucleotide sequence ID" value="NZ_BMTF01000011.1"/>
</dbReference>
<reference evidence="4" key="1">
    <citation type="journal article" date="2019" name="Int. J. Syst. Evol. Microbiol.">
        <title>The Global Catalogue of Microorganisms (GCM) 10K type strain sequencing project: providing services to taxonomists for standard genome sequencing and annotation.</title>
        <authorList>
            <consortium name="The Broad Institute Genomics Platform"/>
            <consortium name="The Broad Institute Genome Sequencing Center for Infectious Disease"/>
            <person name="Wu L."/>
            <person name="Ma J."/>
        </authorList>
    </citation>
    <scope>NUCLEOTIDE SEQUENCE [LARGE SCALE GENOMIC DNA]</scope>
    <source>
        <strain evidence="4">JCM 4376</strain>
    </source>
</reference>
<protein>
    <submittedName>
        <fullName evidence="3">TIGR03086 family protein</fullName>
    </submittedName>
</protein>
<organism evidence="3 4">
    <name type="scientific">Streptomyces gelaticus</name>
    <dbReference type="NCBI Taxonomy" id="285446"/>
    <lineage>
        <taxon>Bacteria</taxon>
        <taxon>Bacillati</taxon>
        <taxon>Actinomycetota</taxon>
        <taxon>Actinomycetes</taxon>
        <taxon>Kitasatosporales</taxon>
        <taxon>Streptomycetaceae</taxon>
        <taxon>Streptomyces</taxon>
    </lineage>
</organism>
<name>A0ABQ2W1V8_9ACTN</name>
<gene>
    <name evidence="3" type="ORF">GCM10015535_36440</name>
</gene>
<feature type="domain" description="Mycothiol-dependent maleylpyruvate isomerase metal-binding" evidence="2">
    <location>
        <begin position="23"/>
        <end position="142"/>
    </location>
</feature>
<comment type="caution">
    <text evidence="3">The sequence shown here is derived from an EMBL/GenBank/DDBJ whole genome shotgun (WGS) entry which is preliminary data.</text>
</comment>
<evidence type="ECO:0000313" key="4">
    <source>
        <dbReference type="Proteomes" id="UP000660675"/>
    </source>
</evidence>
<evidence type="ECO:0000259" key="2">
    <source>
        <dbReference type="Pfam" id="PF11716"/>
    </source>
</evidence>
<dbReference type="NCBIfam" id="TIGR03086">
    <property type="entry name" value="TIGR03086 family metal-binding protein"/>
    <property type="match status" value="1"/>
</dbReference>
<feature type="compositionally biased region" description="Basic and acidic residues" evidence="1">
    <location>
        <begin position="166"/>
        <end position="176"/>
    </location>
</feature>
<dbReference type="Gene3D" id="1.20.120.450">
    <property type="entry name" value="dinb family like domain"/>
    <property type="match status" value="1"/>
</dbReference>